<gene>
    <name evidence="1" type="ORF">BJP25_12525</name>
</gene>
<reference evidence="1 2" key="1">
    <citation type="submission" date="2016-10" db="EMBL/GenBank/DDBJ databases">
        <title>The Draft Genome Sequence of Actinokineospora bangkokensis 44EHWT reveals the biosynthetic pathway of antifungal compounds Thailandins with unusual extender unit butylmalonyl-CoA.</title>
        <authorList>
            <person name="Greule A."/>
            <person name="Intra B."/>
            <person name="Flemming S."/>
            <person name="Rommel M.G."/>
            <person name="Panbangred W."/>
            <person name="Bechthold A."/>
        </authorList>
    </citation>
    <scope>NUCLEOTIDE SEQUENCE [LARGE SCALE GENOMIC DNA]</scope>
    <source>
        <strain evidence="1 2">44EHW</strain>
    </source>
</reference>
<dbReference type="EMBL" id="MKQR01000007">
    <property type="protein sequence ID" value="OLR94557.1"/>
    <property type="molecule type" value="Genomic_DNA"/>
</dbReference>
<protein>
    <submittedName>
        <fullName evidence="1">Uncharacterized protein</fullName>
    </submittedName>
</protein>
<accession>A0A1Q9LR76</accession>
<dbReference type="OrthoDB" id="9868605at2"/>
<dbReference type="AlphaFoldDB" id="A0A1Q9LR76"/>
<name>A0A1Q9LR76_9PSEU</name>
<evidence type="ECO:0000313" key="1">
    <source>
        <dbReference type="EMBL" id="OLR94557.1"/>
    </source>
</evidence>
<proteinExistence type="predicted"/>
<keyword evidence="2" id="KW-1185">Reference proteome</keyword>
<dbReference type="Proteomes" id="UP000186040">
    <property type="component" value="Unassembled WGS sequence"/>
</dbReference>
<sequence>MKAKQLAADLTAAFTALDHPELTSARDVSSGPDSDARPHNHVLVALSHASGATSAVQVMRISGPGMSQAPDYRIPRDGW</sequence>
<organism evidence="1 2">
    <name type="scientific">Actinokineospora bangkokensis</name>
    <dbReference type="NCBI Taxonomy" id="1193682"/>
    <lineage>
        <taxon>Bacteria</taxon>
        <taxon>Bacillati</taxon>
        <taxon>Actinomycetota</taxon>
        <taxon>Actinomycetes</taxon>
        <taxon>Pseudonocardiales</taxon>
        <taxon>Pseudonocardiaceae</taxon>
        <taxon>Actinokineospora</taxon>
    </lineage>
</organism>
<evidence type="ECO:0000313" key="2">
    <source>
        <dbReference type="Proteomes" id="UP000186040"/>
    </source>
</evidence>
<dbReference type="RefSeq" id="WP_075973935.1">
    <property type="nucleotide sequence ID" value="NZ_MKQR01000007.1"/>
</dbReference>
<dbReference type="STRING" id="1193682.BJP25_12525"/>
<comment type="caution">
    <text evidence="1">The sequence shown here is derived from an EMBL/GenBank/DDBJ whole genome shotgun (WGS) entry which is preliminary data.</text>
</comment>